<gene>
    <name evidence="1" type="ORF">UFOVP159_43</name>
</gene>
<protein>
    <submittedName>
        <fullName evidence="1">Uncharacterized protein</fullName>
    </submittedName>
</protein>
<organism evidence="1">
    <name type="scientific">uncultured Caudovirales phage</name>
    <dbReference type="NCBI Taxonomy" id="2100421"/>
    <lineage>
        <taxon>Viruses</taxon>
        <taxon>Duplodnaviria</taxon>
        <taxon>Heunggongvirae</taxon>
        <taxon>Uroviricota</taxon>
        <taxon>Caudoviricetes</taxon>
        <taxon>Peduoviridae</taxon>
        <taxon>Maltschvirus</taxon>
        <taxon>Maltschvirus maltsch</taxon>
    </lineage>
</organism>
<sequence>MISLHKWYPFVFPKAYDVHAIAFEKRVERLDNEYRLEVKAQKVREAVETYDLELYNKRARQNTVELEVFRDTKRFQVLV</sequence>
<name>A0A6J7WDN1_9CAUD</name>
<reference evidence="1" key="1">
    <citation type="submission" date="2020-05" db="EMBL/GenBank/DDBJ databases">
        <authorList>
            <person name="Chiriac C."/>
            <person name="Salcher M."/>
            <person name="Ghai R."/>
            <person name="Kavagutti S V."/>
        </authorList>
    </citation>
    <scope>NUCLEOTIDE SEQUENCE</scope>
</reference>
<dbReference type="EMBL" id="LR798209">
    <property type="protein sequence ID" value="CAB5187427.1"/>
    <property type="molecule type" value="Genomic_DNA"/>
</dbReference>
<proteinExistence type="predicted"/>
<accession>A0A6J7WDN1</accession>
<evidence type="ECO:0000313" key="1">
    <source>
        <dbReference type="EMBL" id="CAB5187427.1"/>
    </source>
</evidence>